<organism evidence="1 2">
    <name type="scientific">Sphaerodactylus townsendi</name>
    <dbReference type="NCBI Taxonomy" id="933632"/>
    <lineage>
        <taxon>Eukaryota</taxon>
        <taxon>Metazoa</taxon>
        <taxon>Chordata</taxon>
        <taxon>Craniata</taxon>
        <taxon>Vertebrata</taxon>
        <taxon>Euteleostomi</taxon>
        <taxon>Lepidosauria</taxon>
        <taxon>Squamata</taxon>
        <taxon>Bifurcata</taxon>
        <taxon>Gekkota</taxon>
        <taxon>Sphaerodactylidae</taxon>
        <taxon>Sphaerodactylus</taxon>
    </lineage>
</organism>
<gene>
    <name evidence="1" type="ORF">K3G42_001732</name>
</gene>
<dbReference type="EMBL" id="CM037624">
    <property type="protein sequence ID" value="KAH8010314.1"/>
    <property type="molecule type" value="Genomic_DNA"/>
</dbReference>
<protein>
    <submittedName>
        <fullName evidence="1">Uncharacterized protein</fullName>
    </submittedName>
</protein>
<name>A0ACB8FTD4_9SAUR</name>
<sequence length="222" mass="25914">MNSEYEEEPVAPKEGSGSLRPVSTVPRDSSESISLVSLSRPQLSRSMAFLQLQEQVDQATLVARRTVSTECLGARREIVDLEREVGEPRRGSRLKLTFPDDREAEEPEDLTDSSGDVGLEEPIDQEDLGFQRENQQEDLENIRWQRVQEWQRSHDSPQHDRLQQPIRLPSKLEREKEAFYRQLQQDRDKQERELRLLAEQSRHELSREKLTLRALWDQGDVD</sequence>
<comment type="caution">
    <text evidence="1">The sequence shown here is derived from an EMBL/GenBank/DDBJ whole genome shotgun (WGS) entry which is preliminary data.</text>
</comment>
<accession>A0ACB8FTD4</accession>
<reference evidence="1" key="1">
    <citation type="submission" date="2021-08" db="EMBL/GenBank/DDBJ databases">
        <title>The first chromosome-level gecko genome reveals the dynamic sex chromosomes of Neotropical dwarf geckos (Sphaerodactylidae: Sphaerodactylus).</title>
        <authorList>
            <person name="Pinto B.J."/>
            <person name="Keating S.E."/>
            <person name="Gamble T."/>
        </authorList>
    </citation>
    <scope>NUCLEOTIDE SEQUENCE</scope>
    <source>
        <strain evidence="1">TG3544</strain>
    </source>
</reference>
<proteinExistence type="predicted"/>
<evidence type="ECO:0000313" key="2">
    <source>
        <dbReference type="Proteomes" id="UP000827872"/>
    </source>
</evidence>
<evidence type="ECO:0000313" key="1">
    <source>
        <dbReference type="EMBL" id="KAH8010314.1"/>
    </source>
</evidence>
<keyword evidence="2" id="KW-1185">Reference proteome</keyword>
<dbReference type="Proteomes" id="UP000827872">
    <property type="component" value="Linkage Group LG11"/>
</dbReference>